<dbReference type="AlphaFoldDB" id="A0A4V1PSZ0"/>
<evidence type="ECO:0000313" key="2">
    <source>
        <dbReference type="Proteomes" id="UP000289650"/>
    </source>
</evidence>
<name>A0A4V1PSZ0_9BURK</name>
<dbReference type="EMBL" id="QWEX01000001">
    <property type="protein sequence ID" value="RXV72764.1"/>
    <property type="molecule type" value="Genomic_DNA"/>
</dbReference>
<dbReference type="Proteomes" id="UP000289650">
    <property type="component" value="Unassembled WGS sequence"/>
</dbReference>
<proteinExistence type="predicted"/>
<reference evidence="1 2" key="1">
    <citation type="submission" date="2018-08" db="EMBL/GenBank/DDBJ databases">
        <title>Mountain-cultivated ginseng endophyte, Burkholderia stabilis and its activity against ginseng root rot disease.</title>
        <authorList>
            <person name="Tapan Kumar M."/>
            <person name="Bae H."/>
            <person name="Shanmugam G."/>
            <person name="Jeon J."/>
        </authorList>
    </citation>
    <scope>NUCLEOTIDE SEQUENCE [LARGE SCALE GENOMIC DNA]</scope>
    <source>
        <strain evidence="1 2">EB159</strain>
    </source>
</reference>
<comment type="caution">
    <text evidence="1">The sequence shown here is derived from an EMBL/GenBank/DDBJ whole genome shotgun (WGS) entry which is preliminary data.</text>
</comment>
<organism evidence="1 2">
    <name type="scientific">Burkholderia stabilis</name>
    <dbReference type="NCBI Taxonomy" id="95485"/>
    <lineage>
        <taxon>Bacteria</taxon>
        <taxon>Pseudomonadati</taxon>
        <taxon>Pseudomonadota</taxon>
        <taxon>Betaproteobacteria</taxon>
        <taxon>Burkholderiales</taxon>
        <taxon>Burkholderiaceae</taxon>
        <taxon>Burkholderia</taxon>
        <taxon>Burkholderia cepacia complex</taxon>
    </lineage>
</organism>
<sequence>MVRREPRIKTNAAQRGARAVRGERCAGEAGSVDARQPIRSCASSCIPCPVEVRCADRDAWTAGLTRRPENPVRRRCPPAGAARVSPATHTISSAELLNWHQV</sequence>
<accession>A0A4V1PSZ0</accession>
<dbReference type="OrthoDB" id="9020149at2"/>
<gene>
    <name evidence="1" type="ORF">D1006_10720</name>
</gene>
<evidence type="ECO:0000313" key="1">
    <source>
        <dbReference type="EMBL" id="RXV72764.1"/>
    </source>
</evidence>
<protein>
    <submittedName>
        <fullName evidence="1">Uncharacterized protein</fullName>
    </submittedName>
</protein>